<gene>
    <name evidence="2" type="ORF">MECH1_V1_2120</name>
</gene>
<keyword evidence="3" id="KW-1185">Reference proteome</keyword>
<evidence type="ECO:0000259" key="1">
    <source>
        <dbReference type="Pfam" id="PF12146"/>
    </source>
</evidence>
<organism evidence="2 3">
    <name type="scientific">Candidatus Methylocalor cossyra</name>
    <dbReference type="NCBI Taxonomy" id="3108543"/>
    <lineage>
        <taxon>Bacteria</taxon>
        <taxon>Pseudomonadati</taxon>
        <taxon>Pseudomonadota</taxon>
        <taxon>Gammaproteobacteria</taxon>
        <taxon>Methylococcales</taxon>
        <taxon>Methylococcaceae</taxon>
        <taxon>Candidatus Methylocalor</taxon>
    </lineage>
</organism>
<dbReference type="EMBL" id="OZ026884">
    <property type="protein sequence ID" value="CAL1240896.1"/>
    <property type="molecule type" value="Genomic_DNA"/>
</dbReference>
<reference evidence="2 3" key="1">
    <citation type="submission" date="2024-04" db="EMBL/GenBank/DDBJ databases">
        <authorList>
            <person name="Cremers G."/>
        </authorList>
    </citation>
    <scope>NUCLEOTIDE SEQUENCE [LARGE SCALE GENOMIC DNA]</scope>
    <source>
        <strain evidence="2">MeCH1-AG</strain>
    </source>
</reference>
<dbReference type="InterPro" id="IPR051044">
    <property type="entry name" value="MAG_DAG_Lipase"/>
</dbReference>
<evidence type="ECO:0000313" key="2">
    <source>
        <dbReference type="EMBL" id="CAL1240896.1"/>
    </source>
</evidence>
<dbReference type="Proteomes" id="UP001497493">
    <property type="component" value="Chromosome"/>
</dbReference>
<evidence type="ECO:0000313" key="3">
    <source>
        <dbReference type="Proteomes" id="UP001497493"/>
    </source>
</evidence>
<dbReference type="PRINTS" id="PR00111">
    <property type="entry name" value="ABHYDROLASE"/>
</dbReference>
<dbReference type="PANTHER" id="PTHR11614">
    <property type="entry name" value="PHOSPHOLIPASE-RELATED"/>
    <property type="match status" value="1"/>
</dbReference>
<dbReference type="GO" id="GO:0016787">
    <property type="term" value="F:hydrolase activity"/>
    <property type="evidence" value="ECO:0007669"/>
    <property type="project" value="UniProtKB-KW"/>
</dbReference>
<dbReference type="Pfam" id="PF12146">
    <property type="entry name" value="Hydrolase_4"/>
    <property type="match status" value="1"/>
</dbReference>
<sequence>MSEVMSVAQKRDPALLGPSDDLHVITANPAPPGASVTWIRTRDNLKLRVARWRCGARSVGTVAILPGRAEFIEKYFEVVRELLERNLDVVVLDWRGQGRSDRVLCDPGKCHVNDFRAYERDLEALCEQVLGPSCRKPWFALGHSMGGALLLAHARERPARFARLVLTAPMLDIHSKLLPYALSFVPNVLALLGLKTTLVPGGCREPYESAGLSGVVLTSDAGRLQRSLAVIKAAPELAVGDPTIGWVCAARRFTRQFKSAGFARGILAPVLIVTGDQDSVVDTSAARRFAAQLRAGQFVSLPGAHHDILMEGDPIRARFWEAFDAFLAGR</sequence>
<name>A0ABM9NJS5_9GAMM</name>
<dbReference type="Gene3D" id="3.40.50.1820">
    <property type="entry name" value="alpha/beta hydrolase"/>
    <property type="match status" value="1"/>
</dbReference>
<dbReference type="InterPro" id="IPR000073">
    <property type="entry name" value="AB_hydrolase_1"/>
</dbReference>
<dbReference type="InterPro" id="IPR029058">
    <property type="entry name" value="AB_hydrolase_fold"/>
</dbReference>
<proteinExistence type="predicted"/>
<feature type="domain" description="Serine aminopeptidase S33" evidence="1">
    <location>
        <begin position="59"/>
        <end position="312"/>
    </location>
</feature>
<keyword evidence="2" id="KW-0378">Hydrolase</keyword>
<accession>A0ABM9NJS5</accession>
<dbReference type="SUPFAM" id="SSF53474">
    <property type="entry name" value="alpha/beta-Hydrolases"/>
    <property type="match status" value="1"/>
</dbReference>
<protein>
    <submittedName>
        <fullName evidence="2">Alpha/beta hydrolase</fullName>
    </submittedName>
</protein>
<dbReference type="InterPro" id="IPR022742">
    <property type="entry name" value="Hydrolase_4"/>
</dbReference>